<keyword evidence="9 12" id="KW-1133">Transmembrane helix</keyword>
<dbReference type="Pfam" id="PF02518">
    <property type="entry name" value="HATPase_c"/>
    <property type="match status" value="1"/>
</dbReference>
<dbReference type="AlphaFoldDB" id="A0A4R3MMN7"/>
<dbReference type="SUPFAM" id="SSF55874">
    <property type="entry name" value="ATPase domain of HSP90 chaperone/DNA topoisomerase II/histidine kinase"/>
    <property type="match status" value="1"/>
</dbReference>
<accession>A0A4R3MMN7</accession>
<evidence type="ECO:0000256" key="7">
    <source>
        <dbReference type="ARBA" id="ARBA00022692"/>
    </source>
</evidence>
<evidence type="ECO:0000256" key="4">
    <source>
        <dbReference type="ARBA" id="ARBA00022475"/>
    </source>
</evidence>
<keyword evidence="10" id="KW-0902">Two-component regulatory system</keyword>
<evidence type="ECO:0000256" key="5">
    <source>
        <dbReference type="ARBA" id="ARBA00022553"/>
    </source>
</evidence>
<proteinExistence type="predicted"/>
<comment type="caution">
    <text evidence="14">The sequence shown here is derived from an EMBL/GenBank/DDBJ whole genome shotgun (WGS) entry which is preliminary data.</text>
</comment>
<evidence type="ECO:0000256" key="10">
    <source>
        <dbReference type="ARBA" id="ARBA00023012"/>
    </source>
</evidence>
<keyword evidence="5" id="KW-0597">Phosphoprotein</keyword>
<dbReference type="PROSITE" id="PS50109">
    <property type="entry name" value="HIS_KIN"/>
    <property type="match status" value="1"/>
</dbReference>
<dbReference type="PRINTS" id="PR00344">
    <property type="entry name" value="BCTRLSENSOR"/>
</dbReference>
<evidence type="ECO:0000256" key="1">
    <source>
        <dbReference type="ARBA" id="ARBA00000085"/>
    </source>
</evidence>
<dbReference type="RefSeq" id="WP_165878466.1">
    <property type="nucleotide sequence ID" value="NZ_SMAL01000002.1"/>
</dbReference>
<evidence type="ECO:0000256" key="9">
    <source>
        <dbReference type="ARBA" id="ARBA00022989"/>
    </source>
</evidence>
<organism evidence="14 15">
    <name type="scientific">Natranaerovirga pectinivora</name>
    <dbReference type="NCBI Taxonomy" id="682400"/>
    <lineage>
        <taxon>Bacteria</taxon>
        <taxon>Bacillati</taxon>
        <taxon>Bacillota</taxon>
        <taxon>Clostridia</taxon>
        <taxon>Lachnospirales</taxon>
        <taxon>Natranaerovirgaceae</taxon>
        <taxon>Natranaerovirga</taxon>
    </lineage>
</organism>
<keyword evidence="7 12" id="KW-0812">Transmembrane</keyword>
<evidence type="ECO:0000256" key="12">
    <source>
        <dbReference type="SAM" id="Phobius"/>
    </source>
</evidence>
<dbReference type="GO" id="GO:0004721">
    <property type="term" value="F:phosphoprotein phosphatase activity"/>
    <property type="evidence" value="ECO:0007669"/>
    <property type="project" value="TreeGrafter"/>
</dbReference>
<dbReference type="InterPro" id="IPR003661">
    <property type="entry name" value="HisK_dim/P_dom"/>
</dbReference>
<dbReference type="PANTHER" id="PTHR45453">
    <property type="entry name" value="PHOSPHATE REGULON SENSOR PROTEIN PHOR"/>
    <property type="match status" value="1"/>
</dbReference>
<keyword evidence="6" id="KW-0808">Transferase</keyword>
<keyword evidence="15" id="KW-1185">Reference proteome</keyword>
<comment type="subcellular location">
    <subcellularLocation>
        <location evidence="2">Cell membrane</location>
        <topology evidence="2">Multi-pass membrane protein</topology>
    </subcellularLocation>
</comment>
<sequence>MKIRKKLIMLFFKEIRVALIAIILIMLINFLYYRLEYNVLDLTFPIITFFTILLIYIGYEWFHFYPLMRCVLLKESLEHKPNEYYKPSYLQIIQYVEEMHNEVLNRQNEILNTYQSEKYIIAQFLHNMKSPLTVMKLYNERFGPVLVEEALQYHLYIKQECDQLNELLDGTLNILRLNEFAKDLMPTKVKIYDSIKKAINQRQSSFLSHQVYPILKFNEDQKKIKVITDEKWNGVILDQILSNAIKFSYECKKEKSIHIYVEEREKNFTLCIKDNGIGIPNYDIKRVFEVFFTGENGRKVPRSTGVGLFLCHQICSKLNQDINIESQVEMGTCVKITYPIAYY</sequence>
<feature type="transmembrane region" description="Helical" evidence="12">
    <location>
        <begin position="39"/>
        <end position="59"/>
    </location>
</feature>
<gene>
    <name evidence="14" type="ORF">EDC18_102242</name>
</gene>
<keyword evidence="11 12" id="KW-0472">Membrane</keyword>
<dbReference type="Gene3D" id="3.30.565.10">
    <property type="entry name" value="Histidine kinase-like ATPase, C-terminal domain"/>
    <property type="match status" value="1"/>
</dbReference>
<dbReference type="InterPro" id="IPR036097">
    <property type="entry name" value="HisK_dim/P_sf"/>
</dbReference>
<evidence type="ECO:0000259" key="13">
    <source>
        <dbReference type="PROSITE" id="PS50109"/>
    </source>
</evidence>
<dbReference type="InterPro" id="IPR005467">
    <property type="entry name" value="His_kinase_dom"/>
</dbReference>
<dbReference type="CDD" id="cd00082">
    <property type="entry name" value="HisKA"/>
    <property type="match status" value="1"/>
</dbReference>
<name>A0A4R3MMN7_9FIRM</name>
<evidence type="ECO:0000256" key="6">
    <source>
        <dbReference type="ARBA" id="ARBA00022679"/>
    </source>
</evidence>
<dbReference type="EC" id="2.7.13.3" evidence="3"/>
<evidence type="ECO:0000256" key="3">
    <source>
        <dbReference type="ARBA" id="ARBA00012438"/>
    </source>
</evidence>
<dbReference type="EMBL" id="SMAL01000002">
    <property type="protein sequence ID" value="TCT16225.1"/>
    <property type="molecule type" value="Genomic_DNA"/>
</dbReference>
<evidence type="ECO:0000256" key="2">
    <source>
        <dbReference type="ARBA" id="ARBA00004651"/>
    </source>
</evidence>
<dbReference type="GO" id="GO:0000155">
    <property type="term" value="F:phosphorelay sensor kinase activity"/>
    <property type="evidence" value="ECO:0007669"/>
    <property type="project" value="InterPro"/>
</dbReference>
<reference evidence="14 15" key="1">
    <citation type="submission" date="2019-03" db="EMBL/GenBank/DDBJ databases">
        <title>Genomic Encyclopedia of Type Strains, Phase IV (KMG-IV): sequencing the most valuable type-strain genomes for metagenomic binning, comparative biology and taxonomic classification.</title>
        <authorList>
            <person name="Goeker M."/>
        </authorList>
    </citation>
    <scope>NUCLEOTIDE SEQUENCE [LARGE SCALE GENOMIC DNA]</scope>
    <source>
        <strain evidence="14 15">DSM 24629</strain>
    </source>
</reference>
<dbReference type="Proteomes" id="UP000294902">
    <property type="component" value="Unassembled WGS sequence"/>
</dbReference>
<dbReference type="InterPro" id="IPR050351">
    <property type="entry name" value="BphY/WalK/GraS-like"/>
</dbReference>
<dbReference type="GO" id="GO:0005886">
    <property type="term" value="C:plasma membrane"/>
    <property type="evidence" value="ECO:0007669"/>
    <property type="project" value="UniProtKB-SubCell"/>
</dbReference>
<dbReference type="PANTHER" id="PTHR45453:SF2">
    <property type="entry name" value="HISTIDINE KINASE"/>
    <property type="match status" value="1"/>
</dbReference>
<comment type="catalytic activity">
    <reaction evidence="1">
        <text>ATP + protein L-histidine = ADP + protein N-phospho-L-histidine.</text>
        <dbReference type="EC" id="2.7.13.3"/>
    </reaction>
</comment>
<dbReference type="GO" id="GO:0016036">
    <property type="term" value="P:cellular response to phosphate starvation"/>
    <property type="evidence" value="ECO:0007669"/>
    <property type="project" value="TreeGrafter"/>
</dbReference>
<feature type="domain" description="Histidine kinase" evidence="13">
    <location>
        <begin position="123"/>
        <end position="342"/>
    </location>
</feature>
<evidence type="ECO:0000256" key="8">
    <source>
        <dbReference type="ARBA" id="ARBA00022777"/>
    </source>
</evidence>
<keyword evidence="8 14" id="KW-0418">Kinase</keyword>
<evidence type="ECO:0000256" key="11">
    <source>
        <dbReference type="ARBA" id="ARBA00023136"/>
    </source>
</evidence>
<protein>
    <recommendedName>
        <fullName evidence="3">histidine kinase</fullName>
        <ecNumber evidence="3">2.7.13.3</ecNumber>
    </recommendedName>
</protein>
<feature type="transmembrane region" description="Helical" evidence="12">
    <location>
        <begin position="15"/>
        <end position="33"/>
    </location>
</feature>
<dbReference type="InterPro" id="IPR003594">
    <property type="entry name" value="HATPase_dom"/>
</dbReference>
<dbReference type="InterPro" id="IPR036890">
    <property type="entry name" value="HATPase_C_sf"/>
</dbReference>
<evidence type="ECO:0000313" key="14">
    <source>
        <dbReference type="EMBL" id="TCT16225.1"/>
    </source>
</evidence>
<evidence type="ECO:0000313" key="15">
    <source>
        <dbReference type="Proteomes" id="UP000294902"/>
    </source>
</evidence>
<dbReference type="SMART" id="SM00387">
    <property type="entry name" value="HATPase_c"/>
    <property type="match status" value="1"/>
</dbReference>
<dbReference type="SUPFAM" id="SSF47384">
    <property type="entry name" value="Homodimeric domain of signal transducing histidine kinase"/>
    <property type="match status" value="1"/>
</dbReference>
<dbReference type="InterPro" id="IPR004358">
    <property type="entry name" value="Sig_transdc_His_kin-like_C"/>
</dbReference>
<keyword evidence="4" id="KW-1003">Cell membrane</keyword>